<dbReference type="GO" id="GO:0031347">
    <property type="term" value="P:regulation of defense response"/>
    <property type="evidence" value="ECO:0007669"/>
    <property type="project" value="UniProtKB-ARBA"/>
</dbReference>
<dbReference type="PANTHER" id="PTHR31429">
    <property type="entry name" value="WRKY TRANSCRIPTION FACTOR 36-RELATED"/>
    <property type="match status" value="1"/>
</dbReference>
<keyword evidence="5" id="KW-0539">Nucleus</keyword>
<keyword evidence="10" id="KW-1185">Reference proteome</keyword>
<dbReference type="GO" id="GO:0050832">
    <property type="term" value="P:defense response to fungus"/>
    <property type="evidence" value="ECO:0007669"/>
    <property type="project" value="UniProtKB-ARBA"/>
</dbReference>
<evidence type="ECO:0000313" key="10">
    <source>
        <dbReference type="Proteomes" id="UP000828251"/>
    </source>
</evidence>
<dbReference type="GO" id="GO:0042742">
    <property type="term" value="P:defense response to bacterium"/>
    <property type="evidence" value="ECO:0007669"/>
    <property type="project" value="UniProtKB-ARBA"/>
</dbReference>
<comment type="caution">
    <text evidence="9">The sequence shown here is derived from an EMBL/GenBank/DDBJ whole genome shotgun (WGS) entry which is preliminary data.</text>
</comment>
<protein>
    <recommendedName>
        <fullName evidence="8">WRKY domain-containing protein</fullName>
    </recommendedName>
</protein>
<dbReference type="Pfam" id="PF03106">
    <property type="entry name" value="WRKY"/>
    <property type="match status" value="1"/>
</dbReference>
<dbReference type="FunFam" id="2.20.25.80:FF:000008">
    <property type="entry name" value="WRKY transcription factor 40"/>
    <property type="match status" value="1"/>
</dbReference>
<dbReference type="SMART" id="SM00774">
    <property type="entry name" value="WRKY"/>
    <property type="match status" value="1"/>
</dbReference>
<dbReference type="GO" id="GO:0009751">
    <property type="term" value="P:response to salicylic acid"/>
    <property type="evidence" value="ECO:0007669"/>
    <property type="project" value="UniProtKB-ARBA"/>
</dbReference>
<evidence type="ECO:0000259" key="8">
    <source>
        <dbReference type="PROSITE" id="PS50811"/>
    </source>
</evidence>
<keyword evidence="2" id="KW-0805">Transcription regulation</keyword>
<evidence type="ECO:0000256" key="2">
    <source>
        <dbReference type="ARBA" id="ARBA00023015"/>
    </source>
</evidence>
<dbReference type="AlphaFoldDB" id="A0A9D3V2T4"/>
<evidence type="ECO:0000313" key="9">
    <source>
        <dbReference type="EMBL" id="KAH1066584.1"/>
    </source>
</evidence>
<dbReference type="InterPro" id="IPR044810">
    <property type="entry name" value="WRKY_plant"/>
</dbReference>
<dbReference type="GO" id="GO:0043565">
    <property type="term" value="F:sequence-specific DNA binding"/>
    <property type="evidence" value="ECO:0007669"/>
    <property type="project" value="InterPro"/>
</dbReference>
<feature type="compositionally biased region" description="Low complexity" evidence="7">
    <location>
        <begin position="106"/>
        <end position="116"/>
    </location>
</feature>
<organism evidence="9 10">
    <name type="scientific">Gossypium stocksii</name>
    <dbReference type="NCBI Taxonomy" id="47602"/>
    <lineage>
        <taxon>Eukaryota</taxon>
        <taxon>Viridiplantae</taxon>
        <taxon>Streptophyta</taxon>
        <taxon>Embryophyta</taxon>
        <taxon>Tracheophyta</taxon>
        <taxon>Spermatophyta</taxon>
        <taxon>Magnoliopsida</taxon>
        <taxon>eudicotyledons</taxon>
        <taxon>Gunneridae</taxon>
        <taxon>Pentapetalae</taxon>
        <taxon>rosids</taxon>
        <taxon>malvids</taxon>
        <taxon>Malvales</taxon>
        <taxon>Malvaceae</taxon>
        <taxon>Malvoideae</taxon>
        <taxon>Gossypium</taxon>
    </lineage>
</organism>
<feature type="compositionally biased region" description="Polar residues" evidence="7">
    <location>
        <begin position="226"/>
        <end position="245"/>
    </location>
</feature>
<sequence>MDTSSWVDTSLDLNPSSDRTLPLDTPKKEPSGNGNLIVFGKKLSKKEESGALVEELNRVNEENKKLTEMLAAMCESYNALQSQLTNLMSKIPEKELSPSKKRKSESSNNNNNDNYNFGIIGNSESSSTDEDSCKKPKEEIIKDKVSRVYVRTEASDTSLVVKDGYQWRKYGQKVTRDNPSPRAYFKCSFAPTCPVKKKVQRSIDDQSVVIATYEGEHNHLPPPQMEPTSGSSHRGSASLNPSGPTMTLDFGKTNPSGSDVARICSSSQPKMDSPQVRQYLVEQMATSLTKDPKFTAALAAAISGRMFQQSPVE</sequence>
<gene>
    <name evidence="9" type="ORF">J1N35_031571</name>
</gene>
<evidence type="ECO:0000256" key="1">
    <source>
        <dbReference type="ARBA" id="ARBA00004123"/>
    </source>
</evidence>
<dbReference type="PROSITE" id="PS50811">
    <property type="entry name" value="WRKY"/>
    <property type="match status" value="1"/>
</dbReference>
<dbReference type="InterPro" id="IPR003657">
    <property type="entry name" value="WRKY_dom"/>
</dbReference>
<reference evidence="9 10" key="1">
    <citation type="journal article" date="2021" name="Plant Biotechnol. J.">
        <title>Multi-omics assisted identification of the key and species-specific regulatory components of drought-tolerant mechanisms in Gossypium stocksii.</title>
        <authorList>
            <person name="Yu D."/>
            <person name="Ke L."/>
            <person name="Zhang D."/>
            <person name="Wu Y."/>
            <person name="Sun Y."/>
            <person name="Mei J."/>
            <person name="Sun J."/>
            <person name="Sun Y."/>
        </authorList>
    </citation>
    <scope>NUCLEOTIDE SEQUENCE [LARGE SCALE GENOMIC DNA]</scope>
    <source>
        <strain evidence="10">cv. E1</strain>
        <tissue evidence="9">Leaf</tissue>
    </source>
</reference>
<feature type="compositionally biased region" description="Polar residues" evidence="7">
    <location>
        <begin position="1"/>
        <end position="19"/>
    </location>
</feature>
<keyword evidence="4" id="KW-0804">Transcription</keyword>
<evidence type="ECO:0000256" key="7">
    <source>
        <dbReference type="SAM" id="MobiDB-lite"/>
    </source>
</evidence>
<evidence type="ECO:0000256" key="6">
    <source>
        <dbReference type="SAM" id="Coils"/>
    </source>
</evidence>
<feature type="region of interest" description="Disordered" evidence="7">
    <location>
        <begin position="89"/>
        <end position="136"/>
    </location>
</feature>
<feature type="coiled-coil region" evidence="6">
    <location>
        <begin position="49"/>
        <end position="76"/>
    </location>
</feature>
<dbReference type="PANTHER" id="PTHR31429:SF3">
    <property type="entry name" value="WRKY TRANSCRIPTION FACTOR 40-RELATED"/>
    <property type="match status" value="1"/>
</dbReference>
<dbReference type="EMBL" id="JAIQCV010000009">
    <property type="protein sequence ID" value="KAH1066584.1"/>
    <property type="molecule type" value="Genomic_DNA"/>
</dbReference>
<name>A0A9D3V2T4_9ROSI</name>
<dbReference type="InterPro" id="IPR036576">
    <property type="entry name" value="WRKY_dom_sf"/>
</dbReference>
<dbReference type="Proteomes" id="UP000828251">
    <property type="component" value="Unassembled WGS sequence"/>
</dbReference>
<accession>A0A9D3V2T4</accession>
<evidence type="ECO:0000256" key="4">
    <source>
        <dbReference type="ARBA" id="ARBA00023163"/>
    </source>
</evidence>
<evidence type="ECO:0000256" key="5">
    <source>
        <dbReference type="ARBA" id="ARBA00023242"/>
    </source>
</evidence>
<dbReference type="OrthoDB" id="1879341at2759"/>
<dbReference type="SUPFAM" id="SSF118290">
    <property type="entry name" value="WRKY DNA-binding domain"/>
    <property type="match status" value="1"/>
</dbReference>
<keyword evidence="6" id="KW-0175">Coiled coil</keyword>
<proteinExistence type="predicted"/>
<feature type="region of interest" description="Disordered" evidence="7">
    <location>
        <begin position="1"/>
        <end position="36"/>
    </location>
</feature>
<dbReference type="Gene3D" id="2.20.25.80">
    <property type="entry name" value="WRKY domain"/>
    <property type="match status" value="1"/>
</dbReference>
<evidence type="ECO:0000256" key="3">
    <source>
        <dbReference type="ARBA" id="ARBA00023125"/>
    </source>
</evidence>
<feature type="region of interest" description="Disordered" evidence="7">
    <location>
        <begin position="215"/>
        <end position="274"/>
    </location>
</feature>
<feature type="domain" description="WRKY" evidence="8">
    <location>
        <begin position="156"/>
        <end position="222"/>
    </location>
</feature>
<dbReference type="GO" id="GO:0005634">
    <property type="term" value="C:nucleus"/>
    <property type="evidence" value="ECO:0007669"/>
    <property type="project" value="UniProtKB-SubCell"/>
</dbReference>
<dbReference type="GO" id="GO:0002237">
    <property type="term" value="P:response to molecule of bacterial origin"/>
    <property type="evidence" value="ECO:0007669"/>
    <property type="project" value="UniProtKB-ARBA"/>
</dbReference>
<keyword evidence="3" id="KW-0238">DNA-binding</keyword>
<dbReference type="GO" id="GO:0003700">
    <property type="term" value="F:DNA-binding transcription factor activity"/>
    <property type="evidence" value="ECO:0007669"/>
    <property type="project" value="InterPro"/>
</dbReference>
<comment type="subcellular location">
    <subcellularLocation>
        <location evidence="1">Nucleus</location>
    </subcellularLocation>
</comment>